<feature type="region of interest" description="Disordered" evidence="1">
    <location>
        <begin position="17"/>
        <end position="55"/>
    </location>
</feature>
<feature type="compositionally biased region" description="Gly residues" evidence="1">
    <location>
        <begin position="412"/>
        <end position="422"/>
    </location>
</feature>
<organism evidence="3 4">
    <name type="scientific">Prototheca wickerhamii</name>
    <dbReference type="NCBI Taxonomy" id="3111"/>
    <lineage>
        <taxon>Eukaryota</taxon>
        <taxon>Viridiplantae</taxon>
        <taxon>Chlorophyta</taxon>
        <taxon>core chlorophytes</taxon>
        <taxon>Trebouxiophyceae</taxon>
        <taxon>Chlorellales</taxon>
        <taxon>Chlorellaceae</taxon>
        <taxon>Prototheca</taxon>
    </lineage>
</organism>
<keyword evidence="4" id="KW-1185">Reference proteome</keyword>
<dbReference type="CDD" id="cd21039">
    <property type="entry name" value="NURR"/>
    <property type="match status" value="1"/>
</dbReference>
<sequence length="447" mass="46533">MQGGRVRNPAAYLAGVLRRGSRVRAEHGPGPDPPEPYHRDEPPPSADPRSQITPAAEAKLREVGVLSGPNALDDRSLGTLLRNPPEVQYVIADAFTTRHRRDPGGRADPGGYSDDRDRGPAYAARRDPGAYAPAAPAAAPAAPAVPAVPAGLKHQGLEQLEWGVRVDEFHGLSPLAKYVHPAAALKLQQLWDQGNRLVSLLDDSSWERLARLDTQAAVATVNEAAEALRTLPPDDLVAANAAFVTIASRFAGGGRAGGPGAGPGPAAAAVPAAAPYAPIAGATPPRRPRQAGRRRSPPYAYGSGPGPTAAGPHGAGLPARPGPYKSAGPPIYTTGPVARLTPAVQRQLAEAVATSRGLLRPEHFNEGLVDMLLELGDSEASNFLGRLGARDLSQVRNMSGYIYGTLRRGEGMGGPPAGGAGPGMHAPRGMPDFAGQRQLAGPRYRPY</sequence>
<feature type="compositionally biased region" description="Low complexity" evidence="1">
    <location>
        <begin position="297"/>
        <end position="322"/>
    </location>
</feature>
<proteinExistence type="predicted"/>
<accession>A0AAD9IIH8</accession>
<feature type="compositionally biased region" description="Basic and acidic residues" evidence="1">
    <location>
        <begin position="23"/>
        <end position="42"/>
    </location>
</feature>
<feature type="region of interest" description="Disordered" evidence="1">
    <location>
        <begin position="412"/>
        <end position="447"/>
    </location>
</feature>
<gene>
    <name evidence="3" type="ORF">QBZ16_002613</name>
</gene>
<evidence type="ECO:0000313" key="4">
    <source>
        <dbReference type="Proteomes" id="UP001255856"/>
    </source>
</evidence>
<feature type="region of interest" description="Disordered" evidence="1">
    <location>
        <begin position="278"/>
        <end position="322"/>
    </location>
</feature>
<dbReference type="EMBL" id="JASFZW010000003">
    <property type="protein sequence ID" value="KAK2078923.1"/>
    <property type="molecule type" value="Genomic_DNA"/>
</dbReference>
<evidence type="ECO:0000313" key="3">
    <source>
        <dbReference type="EMBL" id="KAK2078923.1"/>
    </source>
</evidence>
<protein>
    <recommendedName>
        <fullName evidence="2">Heterogeneous nuclear ribonucleoprotein Q acidic domain-containing protein</fullName>
    </recommendedName>
</protein>
<feature type="compositionally biased region" description="Basic residues" evidence="1">
    <location>
        <begin position="286"/>
        <end position="296"/>
    </location>
</feature>
<feature type="compositionally biased region" description="Basic and acidic residues" evidence="1">
    <location>
        <begin position="113"/>
        <end position="128"/>
    </location>
</feature>
<feature type="region of interest" description="Disordered" evidence="1">
    <location>
        <begin position="94"/>
        <end position="135"/>
    </location>
</feature>
<feature type="domain" description="Heterogeneous nuclear ribonucleoprotein Q acidic" evidence="2">
    <location>
        <begin position="339"/>
        <end position="407"/>
    </location>
</feature>
<comment type="caution">
    <text evidence="3">The sequence shown here is derived from an EMBL/GenBank/DDBJ whole genome shotgun (WGS) entry which is preliminary data.</text>
</comment>
<reference evidence="3" key="1">
    <citation type="submission" date="2021-01" db="EMBL/GenBank/DDBJ databases">
        <authorList>
            <person name="Eckstrom K.M.E."/>
        </authorList>
    </citation>
    <scope>NUCLEOTIDE SEQUENCE</scope>
    <source>
        <strain evidence="3">UVCC 0001</strain>
    </source>
</reference>
<dbReference type="Pfam" id="PF18360">
    <property type="entry name" value="hnRNP_Q_AcD"/>
    <property type="match status" value="1"/>
</dbReference>
<evidence type="ECO:0000256" key="1">
    <source>
        <dbReference type="SAM" id="MobiDB-lite"/>
    </source>
</evidence>
<evidence type="ECO:0000259" key="2">
    <source>
        <dbReference type="Pfam" id="PF18360"/>
    </source>
</evidence>
<name>A0AAD9IIH8_PROWI</name>
<dbReference type="AlphaFoldDB" id="A0AAD9IIH8"/>
<dbReference type="Proteomes" id="UP001255856">
    <property type="component" value="Unassembled WGS sequence"/>
</dbReference>
<dbReference type="InterPro" id="IPR041337">
    <property type="entry name" value="hnRNP_Q_AcD"/>
</dbReference>